<dbReference type="Pfam" id="PF01381">
    <property type="entry name" value="HTH_3"/>
    <property type="match status" value="1"/>
</dbReference>
<sequence>MKLGKNLSHYRHAAGFTQCEAANILNISRQCLSNWETDHREPRIGDIIEMCQLYNITINQLVYGKNI</sequence>
<dbReference type="SUPFAM" id="SSF47413">
    <property type="entry name" value="lambda repressor-like DNA-binding domains"/>
    <property type="match status" value="1"/>
</dbReference>
<reference evidence="3 4" key="1">
    <citation type="submission" date="2021-06" db="EMBL/GenBank/DDBJ databases">
        <title>Description of novel taxa of the family Lachnospiraceae.</title>
        <authorList>
            <person name="Chaplin A.V."/>
            <person name="Sokolova S.R."/>
            <person name="Pikina A.P."/>
            <person name="Korzhanova M."/>
            <person name="Belova V."/>
            <person name="Korostin D."/>
            <person name="Efimov B.A."/>
        </authorList>
    </citation>
    <scope>NUCLEOTIDE SEQUENCE [LARGE SCALE GENOMIC DNA]</scope>
    <source>
        <strain evidence="3 4">ASD4241</strain>
    </source>
</reference>
<dbReference type="CDD" id="cd00093">
    <property type="entry name" value="HTH_XRE"/>
    <property type="match status" value="1"/>
</dbReference>
<gene>
    <name evidence="3" type="ORF">KTH90_03125</name>
</gene>
<dbReference type="EMBL" id="JAHQCX010000002">
    <property type="protein sequence ID" value="MBU9725002.1"/>
    <property type="molecule type" value="Genomic_DNA"/>
</dbReference>
<keyword evidence="4" id="KW-1185">Reference proteome</keyword>
<evidence type="ECO:0000313" key="3">
    <source>
        <dbReference type="EMBL" id="MBU9725002.1"/>
    </source>
</evidence>
<dbReference type="Proteomes" id="UP001314681">
    <property type="component" value="Unassembled WGS sequence"/>
</dbReference>
<comment type="caution">
    <text evidence="3">The sequence shown here is derived from an EMBL/GenBank/DDBJ whole genome shotgun (WGS) entry which is preliminary data.</text>
</comment>
<dbReference type="InterPro" id="IPR001387">
    <property type="entry name" value="Cro/C1-type_HTH"/>
</dbReference>
<keyword evidence="1" id="KW-0238">DNA-binding</keyword>
<organism evidence="3 4">
    <name type="scientific">Diplocloster modestus</name>
    <dbReference type="NCBI Taxonomy" id="2850322"/>
    <lineage>
        <taxon>Bacteria</taxon>
        <taxon>Bacillati</taxon>
        <taxon>Bacillota</taxon>
        <taxon>Clostridia</taxon>
        <taxon>Lachnospirales</taxon>
        <taxon>Lachnospiraceae</taxon>
        <taxon>Diplocloster</taxon>
    </lineage>
</organism>
<proteinExistence type="predicted"/>
<dbReference type="InterPro" id="IPR010982">
    <property type="entry name" value="Lambda_DNA-bd_dom_sf"/>
</dbReference>
<dbReference type="PANTHER" id="PTHR46558:SF4">
    <property type="entry name" value="DNA-BIDING PHAGE PROTEIN"/>
    <property type="match status" value="1"/>
</dbReference>
<name>A0ABS6K399_9FIRM</name>
<dbReference type="PROSITE" id="PS50943">
    <property type="entry name" value="HTH_CROC1"/>
    <property type="match status" value="1"/>
</dbReference>
<dbReference type="PANTHER" id="PTHR46558">
    <property type="entry name" value="TRACRIPTIONAL REGULATORY PROTEIN-RELATED-RELATED"/>
    <property type="match status" value="1"/>
</dbReference>
<feature type="domain" description="HTH cro/C1-type" evidence="2">
    <location>
        <begin position="7"/>
        <end position="61"/>
    </location>
</feature>
<evidence type="ECO:0000313" key="4">
    <source>
        <dbReference type="Proteomes" id="UP001314681"/>
    </source>
</evidence>
<dbReference type="Gene3D" id="1.10.260.40">
    <property type="entry name" value="lambda repressor-like DNA-binding domains"/>
    <property type="match status" value="1"/>
</dbReference>
<protein>
    <submittedName>
        <fullName evidence="3">Helix-turn-helix domain-containing protein</fullName>
    </submittedName>
</protein>
<dbReference type="SMART" id="SM00530">
    <property type="entry name" value="HTH_XRE"/>
    <property type="match status" value="1"/>
</dbReference>
<evidence type="ECO:0000259" key="2">
    <source>
        <dbReference type="PROSITE" id="PS50943"/>
    </source>
</evidence>
<accession>A0ABS6K399</accession>
<evidence type="ECO:0000256" key="1">
    <source>
        <dbReference type="ARBA" id="ARBA00023125"/>
    </source>
</evidence>